<dbReference type="GO" id="GO:0000014">
    <property type="term" value="F:single-stranded DNA endodeoxyribonuclease activity"/>
    <property type="evidence" value="ECO:0007669"/>
    <property type="project" value="TreeGrafter"/>
</dbReference>
<dbReference type="AlphaFoldDB" id="A0A0K0E1Q8"/>
<evidence type="ECO:0000313" key="2">
    <source>
        <dbReference type="WBParaSite" id="SSTP_0000342600.1"/>
    </source>
</evidence>
<organism evidence="2">
    <name type="scientific">Strongyloides stercoralis</name>
    <name type="common">Threadworm</name>
    <dbReference type="NCBI Taxonomy" id="6248"/>
    <lineage>
        <taxon>Eukaryota</taxon>
        <taxon>Metazoa</taxon>
        <taxon>Ecdysozoa</taxon>
        <taxon>Nematoda</taxon>
        <taxon>Chromadorea</taxon>
        <taxon>Rhabditida</taxon>
        <taxon>Tylenchina</taxon>
        <taxon>Panagrolaimomorpha</taxon>
        <taxon>Strongyloidoidea</taxon>
        <taxon>Strongyloididae</taxon>
        <taxon>Strongyloides</taxon>
    </lineage>
</organism>
<accession>A0A0K0E1Q8</accession>
<dbReference type="InterPro" id="IPR036397">
    <property type="entry name" value="RNaseH_sf"/>
</dbReference>
<dbReference type="GO" id="GO:0003697">
    <property type="term" value="F:single-stranded DNA binding"/>
    <property type="evidence" value="ECO:0007669"/>
    <property type="project" value="TreeGrafter"/>
</dbReference>
<dbReference type="Gene3D" id="1.10.10.1450">
    <property type="match status" value="1"/>
</dbReference>
<dbReference type="InterPro" id="IPR052709">
    <property type="entry name" value="Transposase-MT_Hybrid"/>
</dbReference>
<dbReference type="Pfam" id="PF17906">
    <property type="entry name" value="HTH_48"/>
    <property type="match status" value="1"/>
</dbReference>
<dbReference type="GO" id="GO:0000729">
    <property type="term" value="P:DNA double-strand break processing"/>
    <property type="evidence" value="ECO:0007669"/>
    <property type="project" value="TreeGrafter"/>
</dbReference>
<dbReference type="GO" id="GO:0035861">
    <property type="term" value="C:site of double-strand break"/>
    <property type="evidence" value="ECO:0007669"/>
    <property type="project" value="TreeGrafter"/>
</dbReference>
<dbReference type="STRING" id="6248.A0A0K0E1Q8"/>
<evidence type="ECO:0000259" key="1">
    <source>
        <dbReference type="Pfam" id="PF17906"/>
    </source>
</evidence>
<dbReference type="GO" id="GO:0003690">
    <property type="term" value="F:double-stranded DNA binding"/>
    <property type="evidence" value="ECO:0007669"/>
    <property type="project" value="TreeGrafter"/>
</dbReference>
<dbReference type="PANTHER" id="PTHR46060">
    <property type="entry name" value="MARINER MOS1 TRANSPOSASE-LIKE PROTEIN"/>
    <property type="match status" value="1"/>
</dbReference>
<dbReference type="InterPro" id="IPR036388">
    <property type="entry name" value="WH-like_DNA-bd_sf"/>
</dbReference>
<dbReference type="GO" id="GO:0046975">
    <property type="term" value="F:histone H3K36 methyltransferase activity"/>
    <property type="evidence" value="ECO:0007669"/>
    <property type="project" value="TreeGrafter"/>
</dbReference>
<dbReference type="GO" id="GO:0042800">
    <property type="term" value="F:histone H3K4 methyltransferase activity"/>
    <property type="evidence" value="ECO:0007669"/>
    <property type="project" value="TreeGrafter"/>
</dbReference>
<proteinExistence type="predicted"/>
<feature type="domain" description="Mos1 transposase HTH" evidence="1">
    <location>
        <begin position="4"/>
        <end position="53"/>
    </location>
</feature>
<dbReference type="GO" id="GO:0031297">
    <property type="term" value="P:replication fork processing"/>
    <property type="evidence" value="ECO:0007669"/>
    <property type="project" value="TreeGrafter"/>
</dbReference>
<dbReference type="GO" id="GO:0044547">
    <property type="term" value="F:DNA topoisomerase binding"/>
    <property type="evidence" value="ECO:0007669"/>
    <property type="project" value="TreeGrafter"/>
</dbReference>
<dbReference type="InterPro" id="IPR001888">
    <property type="entry name" value="Transposase_1"/>
</dbReference>
<dbReference type="Gene3D" id="3.30.420.10">
    <property type="entry name" value="Ribonuclease H-like superfamily/Ribonuclease H"/>
    <property type="match status" value="1"/>
</dbReference>
<dbReference type="GO" id="GO:0006303">
    <property type="term" value="P:double-strand break repair via nonhomologous end joining"/>
    <property type="evidence" value="ECO:0007669"/>
    <property type="project" value="TreeGrafter"/>
</dbReference>
<dbReference type="Gene3D" id="1.10.10.10">
    <property type="entry name" value="Winged helix-like DNA-binding domain superfamily/Winged helix DNA-binding domain"/>
    <property type="match status" value="1"/>
</dbReference>
<dbReference type="GO" id="GO:0000793">
    <property type="term" value="C:condensed chromosome"/>
    <property type="evidence" value="ECO:0007669"/>
    <property type="project" value="TreeGrafter"/>
</dbReference>
<dbReference type="GO" id="GO:0015074">
    <property type="term" value="P:DNA integration"/>
    <property type="evidence" value="ECO:0007669"/>
    <property type="project" value="TreeGrafter"/>
</dbReference>
<name>A0A0K0E1Q8_STRER</name>
<dbReference type="GO" id="GO:0044774">
    <property type="term" value="P:mitotic DNA integrity checkpoint signaling"/>
    <property type="evidence" value="ECO:0007669"/>
    <property type="project" value="TreeGrafter"/>
</dbReference>
<dbReference type="Pfam" id="PF01359">
    <property type="entry name" value="Transposase_1"/>
    <property type="match status" value="1"/>
</dbReference>
<dbReference type="InterPro" id="IPR041426">
    <property type="entry name" value="Mos1_HTH"/>
</dbReference>
<sequence>MLTKRDFRSLMLYEFKKGTNAAQTTRRIQEAFGEDSINRSTVQRWFNKFKAGDMDLENDERGRPQSTVDNNKLREVVEAKPETTVRELSEKLGIPSTTVFEHLKQIGKSKKNNKWVPNELDEYQKTRRYEICSTLIIRNNNDPFLDRLIICDERWILYDYRKRSAHWMDSNETQKPKLHQNKIMVILWWSASGTIHYNFMSPGEVITVERYCQELETMNKKLQHFTPTLFYRRGPILLHDNTKPHVTLTTLQKLNHMGYETLSYPVYSPDLSTTDNHFFKHLDEFFQQTVFNNQIAVESAFKEFVDSRTPEFYVNGINKLVACWQKCVESNGGYFEL</sequence>
<dbReference type="GO" id="GO:0005634">
    <property type="term" value="C:nucleus"/>
    <property type="evidence" value="ECO:0007669"/>
    <property type="project" value="TreeGrafter"/>
</dbReference>
<protein>
    <submittedName>
        <fullName evidence="2">HTH_48 domain-containing protein</fullName>
    </submittedName>
</protein>
<reference evidence="2" key="1">
    <citation type="submission" date="2015-08" db="UniProtKB">
        <authorList>
            <consortium name="WormBaseParasite"/>
        </authorList>
    </citation>
    <scope>IDENTIFICATION</scope>
</reference>
<dbReference type="WBParaSite" id="SSTP_0000342600.1">
    <property type="protein sequence ID" value="SSTP_0000342600.1"/>
    <property type="gene ID" value="SSTP_0000342600"/>
</dbReference>
<dbReference type="PANTHER" id="PTHR46060:SF2">
    <property type="entry name" value="HISTONE-LYSINE N-METHYLTRANSFERASE SETMAR"/>
    <property type="match status" value="1"/>
</dbReference>